<dbReference type="OrthoDB" id="5515255at2"/>
<comment type="caution">
    <text evidence="1">The sequence shown here is derived from an EMBL/GenBank/DDBJ whole genome shotgun (WGS) entry which is preliminary data.</text>
</comment>
<accession>A0A2S9XTI7</accession>
<name>A0A2S9XTI7_9BACT</name>
<sequence>MPRGISSLVLALSLVCVAGCERSGSTRAPVAAQDPTDQLTGELLATLRAGDLEAALGLCNAALAGDLERRGASELAVITATLDWLGAVESLELESEQPVAGGVDRRYLVRFGHGEVGLSVTAVNGKLEGFEFDRGQWQVLVDRAAEAAAGSLRVAEFRYLDAKGQPVEGALDPAKVSYELALEGLEALLREHHVMIAKTVRDAAGNEVYRQTEDDDIRFPQAQSGSGGGRITGHVAVPGPGHYQLELRIRDMVGAQLMTHKESFVIEPQP</sequence>
<dbReference type="EMBL" id="PVNL01000135">
    <property type="protein sequence ID" value="PRP96179.1"/>
    <property type="molecule type" value="Genomic_DNA"/>
</dbReference>
<dbReference type="RefSeq" id="WP_106093797.1">
    <property type="nucleotide sequence ID" value="NZ_PVNL01000135.1"/>
</dbReference>
<protein>
    <submittedName>
        <fullName evidence="1">Uncharacterized protein</fullName>
    </submittedName>
</protein>
<dbReference type="AlphaFoldDB" id="A0A2S9XTI7"/>
<organism evidence="1 2">
    <name type="scientific">Enhygromyxa salina</name>
    <dbReference type="NCBI Taxonomy" id="215803"/>
    <lineage>
        <taxon>Bacteria</taxon>
        <taxon>Pseudomonadati</taxon>
        <taxon>Myxococcota</taxon>
        <taxon>Polyangia</taxon>
        <taxon>Nannocystales</taxon>
        <taxon>Nannocystaceae</taxon>
        <taxon>Enhygromyxa</taxon>
    </lineage>
</organism>
<reference evidence="1 2" key="1">
    <citation type="submission" date="2018-03" db="EMBL/GenBank/DDBJ databases">
        <title>Draft Genome Sequences of the Obligatory Marine Myxobacteria Enhygromyxa salina SWB007.</title>
        <authorList>
            <person name="Poehlein A."/>
            <person name="Moghaddam J.A."/>
            <person name="Harms H."/>
            <person name="Alanjari M."/>
            <person name="Koenig G.M."/>
            <person name="Daniel R."/>
            <person name="Schaeberle T.F."/>
        </authorList>
    </citation>
    <scope>NUCLEOTIDE SEQUENCE [LARGE SCALE GENOMIC DNA]</scope>
    <source>
        <strain evidence="1 2">SWB007</strain>
    </source>
</reference>
<evidence type="ECO:0000313" key="2">
    <source>
        <dbReference type="Proteomes" id="UP000238823"/>
    </source>
</evidence>
<proteinExistence type="predicted"/>
<dbReference type="Proteomes" id="UP000238823">
    <property type="component" value="Unassembled WGS sequence"/>
</dbReference>
<evidence type="ECO:0000313" key="1">
    <source>
        <dbReference type="EMBL" id="PRP96179.1"/>
    </source>
</evidence>
<gene>
    <name evidence="1" type="ORF">ENSA7_69930</name>
</gene>